<dbReference type="Pfam" id="PF00481">
    <property type="entry name" value="PP2C"/>
    <property type="match status" value="1"/>
</dbReference>
<keyword evidence="3" id="KW-1185">Reference proteome</keyword>
<evidence type="ECO:0000259" key="1">
    <source>
        <dbReference type="PROSITE" id="PS51746"/>
    </source>
</evidence>
<protein>
    <submittedName>
        <fullName evidence="2">Phosphatase 2C-like domain-containing protein</fullName>
    </submittedName>
</protein>
<reference evidence="2 3" key="1">
    <citation type="journal article" date="2019" name="New Phytol.">
        <title>Comparative genomics reveals unique wood-decay strategies and fruiting body development in the Schizophyllaceae.</title>
        <authorList>
            <person name="Almasi E."/>
            <person name="Sahu N."/>
            <person name="Krizsan K."/>
            <person name="Balint B."/>
            <person name="Kovacs G.M."/>
            <person name="Kiss B."/>
            <person name="Cseklye J."/>
            <person name="Drula E."/>
            <person name="Henrissat B."/>
            <person name="Nagy I."/>
            <person name="Chovatia M."/>
            <person name="Adam C."/>
            <person name="LaButti K."/>
            <person name="Lipzen A."/>
            <person name="Riley R."/>
            <person name="Grigoriev I.V."/>
            <person name="Nagy L.G."/>
        </authorList>
    </citation>
    <scope>NUCLEOTIDE SEQUENCE [LARGE SCALE GENOMIC DNA]</scope>
    <source>
        <strain evidence="2 3">NL-1724</strain>
    </source>
</reference>
<dbReference type="InterPro" id="IPR036457">
    <property type="entry name" value="PPM-type-like_dom_sf"/>
</dbReference>
<dbReference type="SMART" id="SM00332">
    <property type="entry name" value="PP2Cc"/>
    <property type="match status" value="1"/>
</dbReference>
<dbReference type="InterPro" id="IPR001932">
    <property type="entry name" value="PPM-type_phosphatase-like_dom"/>
</dbReference>
<dbReference type="CDD" id="cd00143">
    <property type="entry name" value="PP2Cc"/>
    <property type="match status" value="1"/>
</dbReference>
<dbReference type="PROSITE" id="PS51746">
    <property type="entry name" value="PPM_2"/>
    <property type="match status" value="1"/>
</dbReference>
<feature type="domain" description="PPM-type phosphatase" evidence="1">
    <location>
        <begin position="45"/>
        <end position="412"/>
    </location>
</feature>
<accession>A0A550C9T5</accession>
<dbReference type="AlphaFoldDB" id="A0A550C9T5"/>
<name>A0A550C9T5_9AGAR</name>
<dbReference type="Gene3D" id="3.60.40.10">
    <property type="entry name" value="PPM-type phosphatase domain"/>
    <property type="match status" value="1"/>
</dbReference>
<dbReference type="SUPFAM" id="SSF81606">
    <property type="entry name" value="PP2C-like"/>
    <property type="match status" value="1"/>
</dbReference>
<dbReference type="Proteomes" id="UP000320762">
    <property type="component" value="Unassembled WGS sequence"/>
</dbReference>
<dbReference type="EMBL" id="VDMD01000016">
    <property type="protein sequence ID" value="TRM61555.1"/>
    <property type="molecule type" value="Genomic_DNA"/>
</dbReference>
<dbReference type="OrthoDB" id="19329at2759"/>
<comment type="caution">
    <text evidence="2">The sequence shown here is derived from an EMBL/GenBank/DDBJ whole genome shotgun (WGS) entry which is preliminary data.</text>
</comment>
<dbReference type="STRING" id="97359.A0A550C9T5"/>
<gene>
    <name evidence="2" type="ORF">BD626DRAFT_501394</name>
</gene>
<evidence type="ECO:0000313" key="3">
    <source>
        <dbReference type="Proteomes" id="UP000320762"/>
    </source>
</evidence>
<dbReference type="PANTHER" id="PTHR13832">
    <property type="entry name" value="PROTEIN PHOSPHATASE 2C"/>
    <property type="match status" value="1"/>
</dbReference>
<dbReference type="InterPro" id="IPR015655">
    <property type="entry name" value="PP2C"/>
</dbReference>
<sequence length="413" mass="45999">MAGIRKETHMGMGHKYGPWAYTSLKEPKLSAELARMAGANLVGDTYSLSFQPFASSDSENEDRFTIMDLKINGRLWRLRGIFDGHSGPLVSTYIASHLPSRLHRALAALPKLDNKSITQTIRTIITQLDKSIISFVQELFPSQSYIARLSDDEIRRIIKEDAQHGSGSNRLMRGIQGSTLLLSLVDPEGKNLWVASLGDCQAVLLSKLPNGTWESSLLSSYHNASNPVEVTRLRSEHPGEERDIVSNNRVLGMLAVTRCIGDLPYKLPAIYTSRIFPRIHSDHPHSTTALQQHILPLLKTPPYLSSDADIRHVDLLARGATSHYLILYSDGLLDLYNNETPANVAARAVQVVTQALHFKSDLALAVLMDGLGHTSSRPESHPKIDLEKVSRMMTVEMMEKYMDDTTVLVEKIR</sequence>
<dbReference type="PANTHER" id="PTHR13832:SF792">
    <property type="entry name" value="GM14286P"/>
    <property type="match status" value="1"/>
</dbReference>
<dbReference type="GO" id="GO:0004722">
    <property type="term" value="F:protein serine/threonine phosphatase activity"/>
    <property type="evidence" value="ECO:0007669"/>
    <property type="project" value="InterPro"/>
</dbReference>
<organism evidence="2 3">
    <name type="scientific">Schizophyllum amplum</name>
    <dbReference type="NCBI Taxonomy" id="97359"/>
    <lineage>
        <taxon>Eukaryota</taxon>
        <taxon>Fungi</taxon>
        <taxon>Dikarya</taxon>
        <taxon>Basidiomycota</taxon>
        <taxon>Agaricomycotina</taxon>
        <taxon>Agaricomycetes</taxon>
        <taxon>Agaricomycetidae</taxon>
        <taxon>Agaricales</taxon>
        <taxon>Schizophyllaceae</taxon>
        <taxon>Schizophyllum</taxon>
    </lineage>
</organism>
<proteinExistence type="predicted"/>
<evidence type="ECO:0000313" key="2">
    <source>
        <dbReference type="EMBL" id="TRM61555.1"/>
    </source>
</evidence>